<keyword evidence="2" id="KW-0175">Coiled coil</keyword>
<gene>
    <name evidence="5" type="primary">Skil</name>
    <name evidence="5" type="ORF">GTO96_0000947</name>
</gene>
<evidence type="ECO:0000313" key="6">
    <source>
        <dbReference type="Proteomes" id="UP000886611"/>
    </source>
</evidence>
<dbReference type="InterPro" id="IPR023216">
    <property type="entry name" value="Tscrpt_reg_SKI_SnoN"/>
</dbReference>
<dbReference type="CDD" id="cd21084">
    <property type="entry name" value="DHD_Sno"/>
    <property type="match status" value="1"/>
</dbReference>
<dbReference type="EMBL" id="JAATIS010004040">
    <property type="protein sequence ID" value="KAG2463387.1"/>
    <property type="molecule type" value="Genomic_DNA"/>
</dbReference>
<dbReference type="InterPro" id="IPR010919">
    <property type="entry name" value="SAND-like_dom_sf"/>
</dbReference>
<dbReference type="GO" id="GO:0005667">
    <property type="term" value="C:transcription regulator complex"/>
    <property type="evidence" value="ECO:0007669"/>
    <property type="project" value="TreeGrafter"/>
</dbReference>
<name>A0A8X7X833_POLSE</name>
<feature type="coiled-coil region" evidence="2">
    <location>
        <begin position="556"/>
        <end position="662"/>
    </location>
</feature>
<dbReference type="InterPro" id="IPR037000">
    <property type="entry name" value="Ski_DNA-bd_sf"/>
</dbReference>
<dbReference type="PANTHER" id="PTHR10005:SF3">
    <property type="entry name" value="SKI-LIKE PROTEIN"/>
    <property type="match status" value="1"/>
</dbReference>
<dbReference type="InterPro" id="IPR014890">
    <property type="entry name" value="c-SKI_SMAD4-bd_dom"/>
</dbReference>
<feature type="non-terminal residue" evidence="5">
    <location>
        <position position="1"/>
    </location>
</feature>
<dbReference type="GO" id="GO:0005737">
    <property type="term" value="C:cytoplasm"/>
    <property type="evidence" value="ECO:0007669"/>
    <property type="project" value="TreeGrafter"/>
</dbReference>
<dbReference type="PANTHER" id="PTHR10005">
    <property type="entry name" value="SKI ONCOGENE-RELATED"/>
    <property type="match status" value="1"/>
</dbReference>
<dbReference type="Gene3D" id="3.10.390.10">
    <property type="entry name" value="SAND domain-like"/>
    <property type="match status" value="1"/>
</dbReference>
<dbReference type="GO" id="GO:0000978">
    <property type="term" value="F:RNA polymerase II cis-regulatory region sequence-specific DNA binding"/>
    <property type="evidence" value="ECO:0007669"/>
    <property type="project" value="TreeGrafter"/>
</dbReference>
<keyword evidence="6" id="KW-1185">Reference proteome</keyword>
<dbReference type="GO" id="GO:0030512">
    <property type="term" value="P:negative regulation of transforming growth factor beta receptor signaling pathway"/>
    <property type="evidence" value="ECO:0007669"/>
    <property type="project" value="TreeGrafter"/>
</dbReference>
<dbReference type="SUPFAM" id="SSF46955">
    <property type="entry name" value="Putative DNA-binding domain"/>
    <property type="match status" value="1"/>
</dbReference>
<evidence type="ECO:0000256" key="2">
    <source>
        <dbReference type="SAM" id="Coils"/>
    </source>
</evidence>
<dbReference type="GO" id="GO:0000122">
    <property type="term" value="P:negative regulation of transcription by RNA polymerase II"/>
    <property type="evidence" value="ECO:0007669"/>
    <property type="project" value="TreeGrafter"/>
</dbReference>
<dbReference type="InterPro" id="IPR009061">
    <property type="entry name" value="DNA-bd_dom_put_sf"/>
</dbReference>
<feature type="region of interest" description="Disordered" evidence="3">
    <location>
        <begin position="1"/>
        <end position="67"/>
    </location>
</feature>
<feature type="domain" description="c-SKI SMAD4-binding" evidence="4">
    <location>
        <begin position="248"/>
        <end position="343"/>
    </location>
</feature>
<dbReference type="GO" id="GO:0030514">
    <property type="term" value="P:negative regulation of BMP signaling pathway"/>
    <property type="evidence" value="ECO:0007669"/>
    <property type="project" value="TreeGrafter"/>
</dbReference>
<dbReference type="FunFam" id="3.10.390.10:FF:000002">
    <property type="entry name" value="Putative ski oncogene"/>
    <property type="match status" value="1"/>
</dbReference>
<sequence>MNKPAKDRLEEGPIKKRPLLHLNNRTVDGTSKSIKVKKENMYESSPAEFSDLEKQRKQNTAPMGKALDITPGLKHTLAQFHLSSQSSLGGPAAFSARNNQECMSPSIYLSHSSPTVQSGPLLIPPDSSTELTYSLLEGEYISCFMVGGEKRLCLPQVLNSVLRDFSLQQINTVCDELYIYCSRCNADQLHILKVLGILPINAPSCGLITLTDAQRLCNALLRPGFTLQNASKIAGEGVLAHHKDTESTFEVEHECLGRCQGFFFIQIYTQPEAACIQCAECQMMFSPQKFVMHSHKSPDKRTCHWGFESVKWRCYLQLAKKYYGTPKERWLKQLLDEIKEKFSIQQKEQFEKVREFGRVVLRHLQNKNRMRCCYLYMCDKIVAPNVSLTSLLPSSQESTKLHGDNIEETKGRPLENLVKHHSSDTQKETSFFSECLENQADNGESVTELAGRPVLTVPLAFSPQEHHTTSCSADQVKSEHGSKHGPIAVAMETDRSENAYLPFIKDITVEDDKDKIVVEILQMYTKQQERLSATLQRKMELQMDLDILRNARTTVLTELSVENSELQKELDSIQKEHACQMEEVREEQRELERRLEQLRRQSCSCFSFRDRGREKEYAAQIADLKKRLAHTEAEREELQEELQRERKAREMLERMITELKQQVCCSATDKQSDAKVTSMKLTDSAGESK</sequence>
<reference evidence="5 6" key="1">
    <citation type="journal article" date="2021" name="Cell">
        <title>Tracing the genetic footprints of vertebrate landing in non-teleost ray-finned fishes.</title>
        <authorList>
            <person name="Bi X."/>
            <person name="Wang K."/>
            <person name="Yang L."/>
            <person name="Pan H."/>
            <person name="Jiang H."/>
            <person name="Wei Q."/>
            <person name="Fang M."/>
            <person name="Yu H."/>
            <person name="Zhu C."/>
            <person name="Cai Y."/>
            <person name="He Y."/>
            <person name="Gan X."/>
            <person name="Zeng H."/>
            <person name="Yu D."/>
            <person name="Zhu Y."/>
            <person name="Jiang H."/>
            <person name="Qiu Q."/>
            <person name="Yang H."/>
            <person name="Zhang Y.E."/>
            <person name="Wang W."/>
            <person name="Zhu M."/>
            <person name="He S."/>
            <person name="Zhang G."/>
        </authorList>
    </citation>
    <scope>NUCLEOTIDE SEQUENCE [LARGE SCALE GENOMIC DNA]</scope>
    <source>
        <strain evidence="5">Bchr_013</strain>
    </source>
</reference>
<dbReference type="Pfam" id="PF02437">
    <property type="entry name" value="Ski_Sno_DHD"/>
    <property type="match status" value="1"/>
</dbReference>
<dbReference type="GO" id="GO:0000981">
    <property type="term" value="F:DNA-binding transcription factor activity, RNA polymerase II-specific"/>
    <property type="evidence" value="ECO:0007669"/>
    <property type="project" value="TreeGrafter"/>
</dbReference>
<feature type="region of interest" description="Disordered" evidence="3">
    <location>
        <begin position="667"/>
        <end position="689"/>
    </location>
</feature>
<evidence type="ECO:0000313" key="5">
    <source>
        <dbReference type="EMBL" id="KAG2463387.1"/>
    </source>
</evidence>
<protein>
    <submittedName>
        <fullName evidence="5">SKIL protein</fullName>
    </submittedName>
</protein>
<proteinExistence type="inferred from homology"/>
<comment type="similarity">
    <text evidence="1">Belongs to the SKI family.</text>
</comment>
<dbReference type="GO" id="GO:0046332">
    <property type="term" value="F:SMAD binding"/>
    <property type="evidence" value="ECO:0007669"/>
    <property type="project" value="InterPro"/>
</dbReference>
<evidence type="ECO:0000256" key="3">
    <source>
        <dbReference type="SAM" id="MobiDB-lite"/>
    </source>
</evidence>
<dbReference type="SUPFAM" id="SSF63763">
    <property type="entry name" value="SAND domain-like"/>
    <property type="match status" value="1"/>
</dbReference>
<feature type="compositionally biased region" description="Basic and acidic residues" evidence="3">
    <location>
        <begin position="1"/>
        <end position="14"/>
    </location>
</feature>
<dbReference type="SMART" id="SM01046">
    <property type="entry name" value="c-SKI_SMAD_bind"/>
    <property type="match status" value="1"/>
</dbReference>
<dbReference type="AlphaFoldDB" id="A0A8X7X833"/>
<dbReference type="Gene3D" id="3.10.260.20">
    <property type="entry name" value="Ski"/>
    <property type="match status" value="1"/>
</dbReference>
<dbReference type="InterPro" id="IPR003380">
    <property type="entry name" value="SKI/SNO/DAC"/>
</dbReference>
<organism evidence="5 6">
    <name type="scientific">Polypterus senegalus</name>
    <name type="common">Senegal bichir</name>
    <dbReference type="NCBI Taxonomy" id="55291"/>
    <lineage>
        <taxon>Eukaryota</taxon>
        <taxon>Metazoa</taxon>
        <taxon>Chordata</taxon>
        <taxon>Craniata</taxon>
        <taxon>Vertebrata</taxon>
        <taxon>Euteleostomi</taxon>
        <taxon>Actinopterygii</taxon>
        <taxon>Polypteriformes</taxon>
        <taxon>Polypteridae</taxon>
        <taxon>Polypterus</taxon>
    </lineage>
</organism>
<dbReference type="FunFam" id="3.10.260.20:FF:000002">
    <property type="entry name" value="SKI-like oncogene a"/>
    <property type="match status" value="1"/>
</dbReference>
<evidence type="ECO:0000259" key="4">
    <source>
        <dbReference type="SMART" id="SM01046"/>
    </source>
</evidence>
<accession>A0A8X7X833</accession>
<comment type="caution">
    <text evidence="5">The sequence shown here is derived from an EMBL/GenBank/DDBJ whole genome shotgun (WGS) entry which is preliminary data.</text>
</comment>
<evidence type="ECO:0000256" key="1">
    <source>
        <dbReference type="ARBA" id="ARBA00009513"/>
    </source>
</evidence>
<dbReference type="Pfam" id="PF08782">
    <property type="entry name" value="c-SKI_SMAD_bind"/>
    <property type="match status" value="1"/>
</dbReference>
<dbReference type="GO" id="GO:0005634">
    <property type="term" value="C:nucleus"/>
    <property type="evidence" value="ECO:0007669"/>
    <property type="project" value="TreeGrafter"/>
</dbReference>
<dbReference type="Proteomes" id="UP000886611">
    <property type="component" value="Unassembled WGS sequence"/>
</dbReference>
<feature type="compositionally biased region" description="Polar residues" evidence="3">
    <location>
        <begin position="679"/>
        <end position="689"/>
    </location>
</feature>
<feature type="non-terminal residue" evidence="5">
    <location>
        <position position="689"/>
    </location>
</feature>
<feature type="compositionally biased region" description="Polar residues" evidence="3">
    <location>
        <begin position="23"/>
        <end position="33"/>
    </location>
</feature>